<gene>
    <name evidence="7" type="ORF">ENV88_07955</name>
</gene>
<feature type="transmembrane region" description="Helical" evidence="6">
    <location>
        <begin position="303"/>
        <end position="319"/>
    </location>
</feature>
<keyword evidence="2" id="KW-1003">Cell membrane</keyword>
<feature type="transmembrane region" description="Helical" evidence="6">
    <location>
        <begin position="170"/>
        <end position="187"/>
    </location>
</feature>
<evidence type="ECO:0000256" key="5">
    <source>
        <dbReference type="ARBA" id="ARBA00023136"/>
    </source>
</evidence>
<name>A0A7C3SN35_THEPE</name>
<organism evidence="7">
    <name type="scientific">Thermofilum pendens</name>
    <dbReference type="NCBI Taxonomy" id="2269"/>
    <lineage>
        <taxon>Archaea</taxon>
        <taxon>Thermoproteota</taxon>
        <taxon>Thermoprotei</taxon>
        <taxon>Thermofilales</taxon>
        <taxon>Thermofilaceae</taxon>
        <taxon>Thermofilum</taxon>
    </lineage>
</organism>
<dbReference type="PANTHER" id="PTHR30482:SF1">
    <property type="entry name" value="BRANCHED-CHAIN AMINO ACID TRANSPORT PERMEASE PROTEIN LIVM-RELATED"/>
    <property type="match status" value="1"/>
</dbReference>
<dbReference type="EMBL" id="DTIB01000140">
    <property type="protein sequence ID" value="HGB25929.1"/>
    <property type="molecule type" value="Genomic_DNA"/>
</dbReference>
<evidence type="ECO:0000256" key="1">
    <source>
        <dbReference type="ARBA" id="ARBA00004651"/>
    </source>
</evidence>
<dbReference type="GO" id="GO:0015658">
    <property type="term" value="F:branched-chain amino acid transmembrane transporter activity"/>
    <property type="evidence" value="ECO:0007669"/>
    <property type="project" value="InterPro"/>
</dbReference>
<dbReference type="GO" id="GO:0005886">
    <property type="term" value="C:plasma membrane"/>
    <property type="evidence" value="ECO:0007669"/>
    <property type="project" value="UniProtKB-SubCell"/>
</dbReference>
<feature type="transmembrane region" description="Helical" evidence="6">
    <location>
        <begin position="40"/>
        <end position="61"/>
    </location>
</feature>
<evidence type="ECO:0000256" key="2">
    <source>
        <dbReference type="ARBA" id="ARBA00022475"/>
    </source>
</evidence>
<feature type="transmembrane region" description="Helical" evidence="6">
    <location>
        <begin position="92"/>
        <end position="113"/>
    </location>
</feature>
<protein>
    <submittedName>
        <fullName evidence="7">Branched-chain amino acid ABC transporter permease</fullName>
    </submittedName>
</protein>
<keyword evidence="4 6" id="KW-1133">Transmembrane helix</keyword>
<reference evidence="7" key="1">
    <citation type="journal article" date="2020" name="mSystems">
        <title>Genome- and Community-Level Interaction Insights into Carbon Utilization and Element Cycling Functions of Hydrothermarchaeota in Hydrothermal Sediment.</title>
        <authorList>
            <person name="Zhou Z."/>
            <person name="Liu Y."/>
            <person name="Xu W."/>
            <person name="Pan J."/>
            <person name="Luo Z.H."/>
            <person name="Li M."/>
        </authorList>
    </citation>
    <scope>NUCLEOTIDE SEQUENCE [LARGE SCALE GENOMIC DNA]</scope>
    <source>
        <strain evidence="7">SpSt-8</strain>
    </source>
</reference>
<evidence type="ECO:0000313" key="7">
    <source>
        <dbReference type="EMBL" id="HGB25929.1"/>
    </source>
</evidence>
<sequence>MIDIAGFLISWLTLLGIYSILALTLNFESGVSGVTNFGKVLFYGVGAYTAAALTVYLMLLANGVDVWRTPPHSVEGIVTLGQLAGRNPALNLALFLLSLAAAFLAAGLLGYLLSYPILRVGPAFVGFTLLSSGELMRIFLQHYEPVGASKGLMSIPGPFAWVAEPRVRELAFLGVVLAALALTYVVMDRLVNSPLGRTLRAVRDDEIAALCLGKHVPKLKATVLFIGSGFTGVAGALLAYYLTAVNPGMFVPAVTFNVWAMIILGGMGNLRGSLVGAALLTLFDRLLTFLTPQLGITVISPDYLRWFSVGLLIVVLLLARPQGLLPEEPVKTPALEELEAALRGGGGG</sequence>
<keyword evidence="3 6" id="KW-0812">Transmembrane</keyword>
<dbReference type="Pfam" id="PF02653">
    <property type="entry name" value="BPD_transp_2"/>
    <property type="match status" value="1"/>
</dbReference>
<dbReference type="PANTHER" id="PTHR30482">
    <property type="entry name" value="HIGH-AFFINITY BRANCHED-CHAIN AMINO ACID TRANSPORT SYSTEM PERMEASE"/>
    <property type="match status" value="1"/>
</dbReference>
<keyword evidence="5 6" id="KW-0472">Membrane</keyword>
<dbReference type="InterPro" id="IPR043428">
    <property type="entry name" value="LivM-like"/>
</dbReference>
<feature type="transmembrane region" description="Helical" evidence="6">
    <location>
        <begin position="6"/>
        <end position="28"/>
    </location>
</feature>
<evidence type="ECO:0000256" key="4">
    <source>
        <dbReference type="ARBA" id="ARBA00022989"/>
    </source>
</evidence>
<evidence type="ECO:0000256" key="6">
    <source>
        <dbReference type="SAM" id="Phobius"/>
    </source>
</evidence>
<accession>A0A7C3SN35</accession>
<evidence type="ECO:0000256" key="3">
    <source>
        <dbReference type="ARBA" id="ARBA00022692"/>
    </source>
</evidence>
<dbReference type="CDD" id="cd06581">
    <property type="entry name" value="TM_PBP1_LivM_like"/>
    <property type="match status" value="1"/>
</dbReference>
<proteinExistence type="predicted"/>
<dbReference type="InterPro" id="IPR001851">
    <property type="entry name" value="ABC_transp_permease"/>
</dbReference>
<feature type="transmembrane region" description="Helical" evidence="6">
    <location>
        <begin position="223"/>
        <end position="243"/>
    </location>
</feature>
<comment type="caution">
    <text evidence="7">The sequence shown here is derived from an EMBL/GenBank/DDBJ whole genome shotgun (WGS) entry which is preliminary data.</text>
</comment>
<comment type="subcellular location">
    <subcellularLocation>
        <location evidence="1">Cell membrane</location>
        <topology evidence="1">Multi-pass membrane protein</topology>
    </subcellularLocation>
</comment>
<dbReference type="AlphaFoldDB" id="A0A7C3SN35"/>